<dbReference type="Proteomes" id="UP000019184">
    <property type="component" value="Unassembled WGS sequence"/>
</dbReference>
<keyword evidence="7" id="KW-1185">Reference proteome</keyword>
<comment type="subcellular location">
    <subcellularLocation>
        <location evidence="1">Cytoplasm</location>
        <location evidence="1">Cytosol</location>
    </subcellularLocation>
</comment>
<evidence type="ECO:0000313" key="6">
    <source>
        <dbReference type="EMBL" id="CDH44161.1"/>
    </source>
</evidence>
<name>A0A7U7G9X2_9GAMM</name>
<keyword evidence="4" id="KW-0143">Chaperone</keyword>
<dbReference type="EMBL" id="CBTK010000061">
    <property type="protein sequence ID" value="CDH44161.1"/>
    <property type="molecule type" value="Genomic_DNA"/>
</dbReference>
<accession>A0A7U7G9X2</accession>
<comment type="caution">
    <text evidence="6">The sequence shown here is derived from an EMBL/GenBank/DDBJ whole genome shotgun (WGS) entry which is preliminary data.</text>
</comment>
<sequence length="106" mass="12254">MNHPPVDWEPQIQHLRYLSLEMLELAQANDWEAVSEWETRRRAVLDNLFRQPAPAAIVPLLEEAIRATLASDARLTDMARAEMDSISDNLKLIQQGRRAMLAYHDF</sequence>
<keyword evidence="3" id="KW-1005">Bacterial flagellum biogenesis</keyword>
<evidence type="ECO:0000256" key="1">
    <source>
        <dbReference type="ARBA" id="ARBA00004514"/>
    </source>
</evidence>
<evidence type="ECO:0000256" key="5">
    <source>
        <dbReference type="ARBA" id="ARBA00093797"/>
    </source>
</evidence>
<evidence type="ECO:0000256" key="3">
    <source>
        <dbReference type="ARBA" id="ARBA00022795"/>
    </source>
</evidence>
<evidence type="ECO:0000256" key="2">
    <source>
        <dbReference type="ARBA" id="ARBA00022490"/>
    </source>
</evidence>
<evidence type="ECO:0000256" key="4">
    <source>
        <dbReference type="ARBA" id="ARBA00023186"/>
    </source>
</evidence>
<dbReference type="RefSeq" id="WP_034431349.1">
    <property type="nucleotide sequence ID" value="NZ_CBTK010000061.1"/>
</dbReference>
<evidence type="ECO:0000313" key="7">
    <source>
        <dbReference type="Proteomes" id="UP000019184"/>
    </source>
</evidence>
<dbReference type="GO" id="GO:0044781">
    <property type="term" value="P:bacterial-type flagellum organization"/>
    <property type="evidence" value="ECO:0007669"/>
    <property type="project" value="UniProtKB-KW"/>
</dbReference>
<dbReference type="AlphaFoldDB" id="A0A7U7G9X2"/>
<dbReference type="Gene3D" id="1.20.58.380">
    <property type="entry name" value="Flagellar protein flit"/>
    <property type="match status" value="1"/>
</dbReference>
<organism evidence="6 7">
    <name type="scientific">Candidatus Contendobacter odensis Run_B_J11</name>
    <dbReference type="NCBI Taxonomy" id="1400861"/>
    <lineage>
        <taxon>Bacteria</taxon>
        <taxon>Pseudomonadati</taxon>
        <taxon>Pseudomonadota</taxon>
        <taxon>Gammaproteobacteria</taxon>
        <taxon>Candidatus Competibacteraceae</taxon>
        <taxon>Candidatus Contendibacter</taxon>
    </lineage>
</organism>
<dbReference type="InterPro" id="IPR008622">
    <property type="entry name" value="FliT"/>
</dbReference>
<gene>
    <name evidence="6" type="ORF">BN874_1530009</name>
</gene>
<proteinExistence type="predicted"/>
<keyword evidence="2" id="KW-0963">Cytoplasm</keyword>
<reference evidence="6 7" key="1">
    <citation type="journal article" date="2014" name="ISME J.">
        <title>Candidatus Competibacter-lineage genomes retrieved from metagenomes reveal functional metabolic diversity.</title>
        <authorList>
            <person name="McIlroy S.J."/>
            <person name="Albertsen M."/>
            <person name="Andresen E.K."/>
            <person name="Saunders A.M."/>
            <person name="Kristiansen R."/>
            <person name="Stokholm-Bjerregaard M."/>
            <person name="Nielsen K.L."/>
            <person name="Nielsen P.H."/>
        </authorList>
    </citation>
    <scope>NUCLEOTIDE SEQUENCE [LARGE SCALE GENOMIC DNA]</scope>
    <source>
        <strain evidence="6 7">Run_B_J11</strain>
    </source>
</reference>
<protein>
    <recommendedName>
        <fullName evidence="5">Flagellar protein FliT</fullName>
    </recommendedName>
</protein>
<dbReference type="Pfam" id="PF05400">
    <property type="entry name" value="FliT"/>
    <property type="match status" value="1"/>
</dbReference>
<dbReference type="OrthoDB" id="7013020at2"/>